<evidence type="ECO:0000256" key="5">
    <source>
        <dbReference type="ARBA" id="ARBA00022692"/>
    </source>
</evidence>
<evidence type="ECO:0000256" key="7">
    <source>
        <dbReference type="ARBA" id="ARBA00023136"/>
    </source>
</evidence>
<dbReference type="PANTHER" id="PTHR35334">
    <property type="entry name" value="SERINE TRANSPORTER"/>
    <property type="match status" value="1"/>
</dbReference>
<dbReference type="AlphaFoldDB" id="A0A379G1Z4"/>
<feature type="transmembrane region" description="Helical" evidence="8">
    <location>
        <begin position="363"/>
        <end position="382"/>
    </location>
</feature>
<dbReference type="OrthoDB" id="1673656at2"/>
<keyword evidence="6 8" id="KW-1133">Transmembrane helix</keyword>
<keyword evidence="5 8" id="KW-0812">Transmembrane</keyword>
<evidence type="ECO:0000256" key="1">
    <source>
        <dbReference type="ARBA" id="ARBA00004429"/>
    </source>
</evidence>
<name>A0A379G1Z4_9GAMM</name>
<feature type="transmembrane region" description="Helical" evidence="8">
    <location>
        <begin position="187"/>
        <end position="208"/>
    </location>
</feature>
<keyword evidence="4" id="KW-0997">Cell inner membrane</keyword>
<feature type="transmembrane region" description="Helical" evidence="8">
    <location>
        <begin position="388"/>
        <end position="409"/>
    </location>
</feature>
<protein>
    <submittedName>
        <fullName evidence="9">Inner membrane transport protein YhaO</fullName>
    </submittedName>
</protein>
<gene>
    <name evidence="9" type="primary">yhaO</name>
    <name evidence="9" type="ORF">NCTC12026_01472</name>
</gene>
<dbReference type="RefSeq" id="WP_115164144.1">
    <property type="nucleotide sequence ID" value="NZ_UGUA01000002.1"/>
</dbReference>
<evidence type="ECO:0000256" key="8">
    <source>
        <dbReference type="SAM" id="Phobius"/>
    </source>
</evidence>
<feature type="transmembrane region" description="Helical" evidence="8">
    <location>
        <begin position="421"/>
        <end position="441"/>
    </location>
</feature>
<dbReference type="GO" id="GO:0003333">
    <property type="term" value="P:amino acid transmembrane transport"/>
    <property type="evidence" value="ECO:0007669"/>
    <property type="project" value="InterPro"/>
</dbReference>
<feature type="transmembrane region" description="Helical" evidence="8">
    <location>
        <begin position="40"/>
        <end position="60"/>
    </location>
</feature>
<dbReference type="PANTHER" id="PTHR35334:SF4">
    <property type="entry name" value="SERINE TRANSPORTER-RELATED"/>
    <property type="match status" value="1"/>
</dbReference>
<sequence>MATIPTIDNLNDKKGSTAASRAGITDEQWRVATKFDGTDVGWVIMSIGMAIGAGIVFLPVQVGLMGLWVFLLSSVVGYPAMYLFQRLFINTLAESPECKDYPSVISGYLGKNWGMLLGALYFVMLVIWMFVYSTAITNDSASYFQTFGVTEGLLSDSPWYGLVLICILVAISSRGEKLLFKLSSFMVLTKLFVVAALGISMVGMWHLYNAGSLPPVGRLFKEAIITLPFTLTSILFIQTLSPMVISFRSQNVNREVARYKALRAMNIAFVILFCTVFFYAVSFTLAMGHEEAVKAYEQNISALAIAAKFFPGGWVTVVSVMLNIFAVMTAFFGVYLGFREATQGIVMNILQRMMPVERINETWVKNGIMVFAVLLAWGAIILNAPVLSFTSICSPIFGMVGCLIPAYLVYKVPMLHKYKGISLYLIIFTGILLCISPFLAFA</sequence>
<evidence type="ECO:0000313" key="10">
    <source>
        <dbReference type="Proteomes" id="UP000255129"/>
    </source>
</evidence>
<dbReference type="EMBL" id="UGUA01000002">
    <property type="protein sequence ID" value="SUC35094.1"/>
    <property type="molecule type" value="Genomic_DNA"/>
</dbReference>
<evidence type="ECO:0000256" key="2">
    <source>
        <dbReference type="ARBA" id="ARBA00022448"/>
    </source>
</evidence>
<feature type="transmembrane region" description="Helical" evidence="8">
    <location>
        <begin position="113"/>
        <end position="137"/>
    </location>
</feature>
<keyword evidence="7 8" id="KW-0472">Membrane</keyword>
<dbReference type="Gene3D" id="1.20.1740.10">
    <property type="entry name" value="Amino acid/polyamine transporter I"/>
    <property type="match status" value="1"/>
</dbReference>
<keyword evidence="2" id="KW-0813">Transport</keyword>
<evidence type="ECO:0000256" key="3">
    <source>
        <dbReference type="ARBA" id="ARBA00022475"/>
    </source>
</evidence>
<reference evidence="9 10" key="1">
    <citation type="submission" date="2018-06" db="EMBL/GenBank/DDBJ databases">
        <authorList>
            <consortium name="Pathogen Informatics"/>
            <person name="Doyle S."/>
        </authorList>
    </citation>
    <scope>NUCLEOTIDE SEQUENCE [LARGE SCALE GENOMIC DNA]</scope>
    <source>
        <strain evidence="9 10">NCTC12026</strain>
    </source>
</reference>
<dbReference type="Proteomes" id="UP000255129">
    <property type="component" value="Unassembled WGS sequence"/>
</dbReference>
<feature type="transmembrane region" description="Helical" evidence="8">
    <location>
        <begin position="223"/>
        <end position="245"/>
    </location>
</feature>
<feature type="transmembrane region" description="Helical" evidence="8">
    <location>
        <begin position="266"/>
        <end position="287"/>
    </location>
</feature>
<evidence type="ECO:0000313" key="9">
    <source>
        <dbReference type="EMBL" id="SUC35094.1"/>
    </source>
</evidence>
<proteinExistence type="predicted"/>
<evidence type="ECO:0000256" key="4">
    <source>
        <dbReference type="ARBA" id="ARBA00022519"/>
    </source>
</evidence>
<feature type="transmembrane region" description="Helical" evidence="8">
    <location>
        <begin position="157"/>
        <end position="175"/>
    </location>
</feature>
<evidence type="ECO:0000256" key="6">
    <source>
        <dbReference type="ARBA" id="ARBA00022989"/>
    </source>
</evidence>
<feature type="transmembrane region" description="Helical" evidence="8">
    <location>
        <begin position="66"/>
        <end position="84"/>
    </location>
</feature>
<comment type="subcellular location">
    <subcellularLocation>
        <location evidence="1">Cell inner membrane</location>
        <topology evidence="1">Multi-pass membrane protein</topology>
    </subcellularLocation>
</comment>
<dbReference type="InterPro" id="IPR018227">
    <property type="entry name" value="Amino_acid_transport_2"/>
</dbReference>
<accession>A0A379G1Z4</accession>
<feature type="transmembrane region" description="Helical" evidence="8">
    <location>
        <begin position="314"/>
        <end position="338"/>
    </location>
</feature>
<dbReference type="GO" id="GO:0005886">
    <property type="term" value="C:plasma membrane"/>
    <property type="evidence" value="ECO:0007669"/>
    <property type="project" value="UniProtKB-SubCell"/>
</dbReference>
<keyword evidence="3" id="KW-1003">Cell membrane</keyword>
<organism evidence="9 10">
    <name type="scientific">Providencia rustigianii</name>
    <dbReference type="NCBI Taxonomy" id="158850"/>
    <lineage>
        <taxon>Bacteria</taxon>
        <taxon>Pseudomonadati</taxon>
        <taxon>Pseudomonadota</taxon>
        <taxon>Gammaproteobacteria</taxon>
        <taxon>Enterobacterales</taxon>
        <taxon>Morganellaceae</taxon>
        <taxon>Providencia</taxon>
    </lineage>
</organism>